<dbReference type="AlphaFoldDB" id="A0A7S2PAR1"/>
<evidence type="ECO:0008006" key="2">
    <source>
        <dbReference type="Google" id="ProtNLM"/>
    </source>
</evidence>
<dbReference type="Gene3D" id="3.90.550.10">
    <property type="entry name" value="Spore Coat Polysaccharide Biosynthesis Protein SpsA, Chain A"/>
    <property type="match status" value="1"/>
</dbReference>
<sequence>MLDDDDVWYPQKTEIQVKAMHEGNYSYASSDANKPRNGRCHGSKYISHDLEKGAFFLANGGRFKKLIWKKLNIPPDAKLPSHITEEVLSAHNIFVNSATIFSKDIFYATSGFNPSGSEDYDLWLEFAKISPGLFITDPLVVYEISGIVV</sequence>
<gene>
    <name evidence="1" type="ORF">SMAR0320_LOCUS5650</name>
</gene>
<name>A0A7S2PAR1_9STRA</name>
<protein>
    <recommendedName>
        <fullName evidence="2">Glycosyltransferase 2-like domain-containing protein</fullName>
    </recommendedName>
</protein>
<dbReference type="SUPFAM" id="SSF53448">
    <property type="entry name" value="Nucleotide-diphospho-sugar transferases"/>
    <property type="match status" value="1"/>
</dbReference>
<accession>A0A7S2PAR1</accession>
<organism evidence="1">
    <name type="scientific">Skeletonema marinoi</name>
    <dbReference type="NCBI Taxonomy" id="267567"/>
    <lineage>
        <taxon>Eukaryota</taxon>
        <taxon>Sar</taxon>
        <taxon>Stramenopiles</taxon>
        <taxon>Ochrophyta</taxon>
        <taxon>Bacillariophyta</taxon>
        <taxon>Coscinodiscophyceae</taxon>
        <taxon>Thalassiosirophycidae</taxon>
        <taxon>Thalassiosirales</taxon>
        <taxon>Skeletonemataceae</taxon>
        <taxon>Skeletonema</taxon>
        <taxon>Skeletonema marinoi-dohrnii complex</taxon>
    </lineage>
</organism>
<reference evidence="1" key="1">
    <citation type="submission" date="2021-01" db="EMBL/GenBank/DDBJ databases">
        <authorList>
            <person name="Corre E."/>
            <person name="Pelletier E."/>
            <person name="Niang G."/>
            <person name="Scheremetjew M."/>
            <person name="Finn R."/>
            <person name="Kale V."/>
            <person name="Holt S."/>
            <person name="Cochrane G."/>
            <person name="Meng A."/>
            <person name="Brown T."/>
            <person name="Cohen L."/>
        </authorList>
    </citation>
    <scope>NUCLEOTIDE SEQUENCE</scope>
    <source>
        <strain evidence="1">SM1012Den-03</strain>
    </source>
</reference>
<dbReference type="InterPro" id="IPR029044">
    <property type="entry name" value="Nucleotide-diphossugar_trans"/>
</dbReference>
<proteinExistence type="predicted"/>
<evidence type="ECO:0000313" key="1">
    <source>
        <dbReference type="EMBL" id="CAD9587320.1"/>
    </source>
</evidence>
<dbReference type="EMBL" id="HBGZ01007918">
    <property type="protein sequence ID" value="CAD9587320.1"/>
    <property type="molecule type" value="Transcribed_RNA"/>
</dbReference>